<evidence type="ECO:0000313" key="2">
    <source>
        <dbReference type="EnsemblPlants" id="PAC:32910723.CDS.1"/>
    </source>
</evidence>
<sequence length="50" mass="5751">MHFLTAVQISAQMVERLFYNQEATVSMPVFSMSYNPNSINRNLASENRVL</sequence>
<gene>
    <name evidence="1" type="ORF">PHYPA_028807</name>
</gene>
<keyword evidence="3" id="KW-1185">Reference proteome</keyword>
<dbReference type="AlphaFoldDB" id="A0A2K1IG11"/>
<dbReference type="EnsemblPlants" id="Pp3c24_8520V3.1">
    <property type="protein sequence ID" value="PAC:32910723.CDS.1"/>
    <property type="gene ID" value="Pp3c24_8520"/>
</dbReference>
<accession>A0A2K1IG11</accession>
<dbReference type="InParanoid" id="A0A2K1IG11"/>
<dbReference type="Gramene" id="Pp3c24_8520V3.1">
    <property type="protein sequence ID" value="PAC:32910723.CDS.1"/>
    <property type="gene ID" value="Pp3c24_8520"/>
</dbReference>
<evidence type="ECO:0000313" key="1">
    <source>
        <dbReference type="EMBL" id="PNR28215.1"/>
    </source>
</evidence>
<reference evidence="1 3" key="1">
    <citation type="journal article" date="2008" name="Science">
        <title>The Physcomitrella genome reveals evolutionary insights into the conquest of land by plants.</title>
        <authorList>
            <person name="Rensing S."/>
            <person name="Lang D."/>
            <person name="Zimmer A."/>
            <person name="Terry A."/>
            <person name="Salamov A."/>
            <person name="Shapiro H."/>
            <person name="Nishiyama T."/>
            <person name="Perroud P.-F."/>
            <person name="Lindquist E."/>
            <person name="Kamisugi Y."/>
            <person name="Tanahashi T."/>
            <person name="Sakakibara K."/>
            <person name="Fujita T."/>
            <person name="Oishi K."/>
            <person name="Shin-I T."/>
            <person name="Kuroki Y."/>
            <person name="Toyoda A."/>
            <person name="Suzuki Y."/>
            <person name="Hashimoto A."/>
            <person name="Yamaguchi K."/>
            <person name="Sugano A."/>
            <person name="Kohara Y."/>
            <person name="Fujiyama A."/>
            <person name="Anterola A."/>
            <person name="Aoki S."/>
            <person name="Ashton N."/>
            <person name="Barbazuk W.B."/>
            <person name="Barker E."/>
            <person name="Bennetzen J."/>
            <person name="Bezanilla M."/>
            <person name="Blankenship R."/>
            <person name="Cho S.H."/>
            <person name="Dutcher S."/>
            <person name="Estelle M."/>
            <person name="Fawcett J.A."/>
            <person name="Gundlach H."/>
            <person name="Hanada K."/>
            <person name="Heyl A."/>
            <person name="Hicks K.A."/>
            <person name="Hugh J."/>
            <person name="Lohr M."/>
            <person name="Mayer K."/>
            <person name="Melkozernov A."/>
            <person name="Murata T."/>
            <person name="Nelson D."/>
            <person name="Pils B."/>
            <person name="Prigge M."/>
            <person name="Reiss B."/>
            <person name="Renner T."/>
            <person name="Rombauts S."/>
            <person name="Rushton P."/>
            <person name="Sanderfoot A."/>
            <person name="Schween G."/>
            <person name="Shiu S.-H."/>
            <person name="Stueber K."/>
            <person name="Theodoulou F.L."/>
            <person name="Tu H."/>
            <person name="Van de Peer Y."/>
            <person name="Verrier P.J."/>
            <person name="Waters E."/>
            <person name="Wood A."/>
            <person name="Yang L."/>
            <person name="Cove D."/>
            <person name="Cuming A."/>
            <person name="Hasebe M."/>
            <person name="Lucas S."/>
            <person name="Mishler D.B."/>
            <person name="Reski R."/>
            <person name="Grigoriev I."/>
            <person name="Quatrano R.S."/>
            <person name="Boore J.L."/>
        </authorList>
    </citation>
    <scope>NUCLEOTIDE SEQUENCE [LARGE SCALE GENOMIC DNA]</scope>
    <source>
        <strain evidence="2 3">cv. Gransden 2004</strain>
    </source>
</reference>
<reference evidence="1 3" key="2">
    <citation type="journal article" date="2018" name="Plant J.">
        <title>The Physcomitrella patens chromosome-scale assembly reveals moss genome structure and evolution.</title>
        <authorList>
            <person name="Lang D."/>
            <person name="Ullrich K.K."/>
            <person name="Murat F."/>
            <person name="Fuchs J."/>
            <person name="Jenkins J."/>
            <person name="Haas F.B."/>
            <person name="Piednoel M."/>
            <person name="Gundlach H."/>
            <person name="Van Bel M."/>
            <person name="Meyberg R."/>
            <person name="Vives C."/>
            <person name="Morata J."/>
            <person name="Symeonidi A."/>
            <person name="Hiss M."/>
            <person name="Muchero W."/>
            <person name="Kamisugi Y."/>
            <person name="Saleh O."/>
            <person name="Blanc G."/>
            <person name="Decker E.L."/>
            <person name="van Gessel N."/>
            <person name="Grimwood J."/>
            <person name="Hayes R.D."/>
            <person name="Graham S.W."/>
            <person name="Gunter L.E."/>
            <person name="McDaniel S.F."/>
            <person name="Hoernstein S.N.W."/>
            <person name="Larsson A."/>
            <person name="Li F.W."/>
            <person name="Perroud P.F."/>
            <person name="Phillips J."/>
            <person name="Ranjan P."/>
            <person name="Rokshar D.S."/>
            <person name="Rothfels C.J."/>
            <person name="Schneider L."/>
            <person name="Shu S."/>
            <person name="Stevenson D.W."/>
            <person name="Thummler F."/>
            <person name="Tillich M."/>
            <person name="Villarreal Aguilar J.C."/>
            <person name="Widiez T."/>
            <person name="Wong G.K."/>
            <person name="Wymore A."/>
            <person name="Zhang Y."/>
            <person name="Zimmer A.D."/>
            <person name="Quatrano R.S."/>
            <person name="Mayer K.F.X."/>
            <person name="Goodstein D."/>
            <person name="Casacuberta J.M."/>
            <person name="Vandepoele K."/>
            <person name="Reski R."/>
            <person name="Cuming A.C."/>
            <person name="Tuskan G.A."/>
            <person name="Maumus F."/>
            <person name="Salse J."/>
            <person name="Schmutz J."/>
            <person name="Rensing S.A."/>
        </authorList>
    </citation>
    <scope>NUCLEOTIDE SEQUENCE [LARGE SCALE GENOMIC DNA]</scope>
    <source>
        <strain evidence="2 3">cv. Gransden 2004</strain>
    </source>
</reference>
<organism evidence="1">
    <name type="scientific">Physcomitrium patens</name>
    <name type="common">Spreading-leaved earth moss</name>
    <name type="synonym">Physcomitrella patens</name>
    <dbReference type="NCBI Taxonomy" id="3218"/>
    <lineage>
        <taxon>Eukaryota</taxon>
        <taxon>Viridiplantae</taxon>
        <taxon>Streptophyta</taxon>
        <taxon>Embryophyta</taxon>
        <taxon>Bryophyta</taxon>
        <taxon>Bryophytina</taxon>
        <taxon>Bryopsida</taxon>
        <taxon>Funariidae</taxon>
        <taxon>Funariales</taxon>
        <taxon>Funariaceae</taxon>
        <taxon>Physcomitrium</taxon>
    </lineage>
</organism>
<protein>
    <submittedName>
        <fullName evidence="1 2">Uncharacterized protein</fullName>
    </submittedName>
</protein>
<evidence type="ECO:0000313" key="3">
    <source>
        <dbReference type="Proteomes" id="UP000006727"/>
    </source>
</evidence>
<reference evidence="2" key="3">
    <citation type="submission" date="2020-12" db="UniProtKB">
        <authorList>
            <consortium name="EnsemblPlants"/>
        </authorList>
    </citation>
    <scope>IDENTIFICATION</scope>
</reference>
<name>A0A2K1IG11_PHYPA</name>
<proteinExistence type="predicted"/>
<dbReference type="EMBL" id="ABEU02000024">
    <property type="protein sequence ID" value="PNR28215.1"/>
    <property type="molecule type" value="Genomic_DNA"/>
</dbReference>
<dbReference type="Proteomes" id="UP000006727">
    <property type="component" value="Chromosome 24"/>
</dbReference>